<evidence type="ECO:0000313" key="2">
    <source>
        <dbReference type="Proteomes" id="UP001558474"/>
    </source>
</evidence>
<gene>
    <name evidence="1" type="ORF">ABFW12_10055</name>
</gene>
<protein>
    <recommendedName>
        <fullName evidence="3">Phage capsid protein</fullName>
    </recommendedName>
</protein>
<sequence>MAKGISTHGDVLVNKTADNVDLNDIWAEVQDVLELWNSERRSITDLLSFRTTNIADVVPQSWTTDSFEEASEFGIPRAIRPPSDYLKLGYPFKDFDLRTAFTWRFLRDATAEQVQAHVTRALEADNKLTTNSIMNRLFNPAVRTNDWGNTVYGLWSNDGMTPPPYMGKTFDGTHSHYLKTNKALLDSADIEALLVHVREHGYGKRNGTTMLILLNDVDFELSSISAWRAGVEITSGGAKPKHDFIPSALMPAWISDETIHGSVPDAEFNNLEVWGSYGGALVIKSLYIPQGYVAVVATGGPNSDVNAVGFREHVNEAYQGLRHIPGSGPYPLQDSFYQRSFGVGIRHRAAAVVAQIGVGTTYAAPTFELPA</sequence>
<dbReference type="RefSeq" id="WP_368572899.1">
    <property type="nucleotide sequence ID" value="NZ_JBDLOU010000016.1"/>
</dbReference>
<organism evidence="1 2">
    <name type="scientific">Mycolicibacterium porcinum</name>
    <dbReference type="NCBI Taxonomy" id="39693"/>
    <lineage>
        <taxon>Bacteria</taxon>
        <taxon>Bacillati</taxon>
        <taxon>Actinomycetota</taxon>
        <taxon>Actinomycetes</taxon>
        <taxon>Mycobacteriales</taxon>
        <taxon>Mycobacteriaceae</taxon>
        <taxon>Mycolicibacterium</taxon>
    </lineage>
</organism>
<dbReference type="Proteomes" id="UP001558474">
    <property type="component" value="Unassembled WGS sequence"/>
</dbReference>
<accession>A0ABV3VEW1</accession>
<evidence type="ECO:0008006" key="3">
    <source>
        <dbReference type="Google" id="ProtNLM"/>
    </source>
</evidence>
<evidence type="ECO:0000313" key="1">
    <source>
        <dbReference type="EMBL" id="MEX3738581.1"/>
    </source>
</evidence>
<reference evidence="1 2" key="1">
    <citation type="submission" date="2024-04" db="EMBL/GenBank/DDBJ databases">
        <title>Genomic Markers of Mycobacteria.</title>
        <authorList>
            <person name="Soliman M.S."/>
            <person name="Elkholy A."/>
            <person name="Soliman N.S."/>
            <person name="Abbas A."/>
            <person name="Khayrat S."/>
            <person name="Shawky S."/>
        </authorList>
    </citation>
    <scope>NUCLEOTIDE SEQUENCE [LARGE SCALE GENOMIC DNA]</scope>
    <source>
        <strain evidence="1 2">Egy-CU-AM5</strain>
    </source>
</reference>
<proteinExistence type="predicted"/>
<comment type="caution">
    <text evidence="1">The sequence shown here is derived from an EMBL/GenBank/DDBJ whole genome shotgun (WGS) entry which is preliminary data.</text>
</comment>
<name>A0ABV3VEW1_9MYCO</name>
<dbReference type="EMBL" id="JBDLOU010000016">
    <property type="protein sequence ID" value="MEX3738581.1"/>
    <property type="molecule type" value="Genomic_DNA"/>
</dbReference>
<keyword evidence="2" id="KW-1185">Reference proteome</keyword>